<evidence type="ECO:0000256" key="2">
    <source>
        <dbReference type="ARBA" id="ARBA00005269"/>
    </source>
</evidence>
<evidence type="ECO:0000256" key="3">
    <source>
        <dbReference type="ARBA" id="ARBA00012141"/>
    </source>
</evidence>
<dbReference type="PANTHER" id="PTHR43542:SF1">
    <property type="entry name" value="METHYLTRANSFERASE"/>
    <property type="match status" value="1"/>
</dbReference>
<dbReference type="Proteomes" id="UP000191418">
    <property type="component" value="Unassembled WGS sequence"/>
</dbReference>
<evidence type="ECO:0000256" key="8">
    <source>
        <dbReference type="PIRNR" id="PIRNR004553"/>
    </source>
</evidence>
<dbReference type="AlphaFoldDB" id="A0A1T4NNE8"/>
<dbReference type="InterPro" id="IPR004398">
    <property type="entry name" value="RNA_MeTrfase_RsmD"/>
</dbReference>
<dbReference type="STRING" id="64969.SAMN02745127_01176"/>
<organism evidence="9 10">
    <name type="scientific">Oceanospirillum multiglobuliferum</name>
    <dbReference type="NCBI Taxonomy" id="64969"/>
    <lineage>
        <taxon>Bacteria</taxon>
        <taxon>Pseudomonadati</taxon>
        <taxon>Pseudomonadota</taxon>
        <taxon>Gammaproteobacteria</taxon>
        <taxon>Oceanospirillales</taxon>
        <taxon>Oceanospirillaceae</taxon>
        <taxon>Oceanospirillum</taxon>
    </lineage>
</organism>
<name>A0A1T4NNE8_9GAMM</name>
<evidence type="ECO:0000313" key="10">
    <source>
        <dbReference type="Proteomes" id="UP000191418"/>
    </source>
</evidence>
<dbReference type="NCBIfam" id="TIGR00095">
    <property type="entry name" value="16S rRNA (guanine(966)-N(2))-methyltransferase RsmD"/>
    <property type="match status" value="1"/>
</dbReference>
<evidence type="ECO:0000256" key="1">
    <source>
        <dbReference type="ARBA" id="ARBA00002649"/>
    </source>
</evidence>
<keyword evidence="10" id="KW-1185">Reference proteome</keyword>
<protein>
    <recommendedName>
        <fullName evidence="4 8">Ribosomal RNA small subunit methyltransferase D</fullName>
        <ecNumber evidence="3 8">2.1.1.171</ecNumber>
    </recommendedName>
</protein>
<comment type="caution">
    <text evidence="9">The sequence shown here is derived from an EMBL/GenBank/DDBJ whole genome shotgun (WGS) entry which is preliminary data.</text>
</comment>
<dbReference type="RefSeq" id="WP_078744798.1">
    <property type="nucleotide sequence ID" value="NZ_FUXG01000006.1"/>
</dbReference>
<keyword evidence="8" id="KW-0949">S-adenosyl-L-methionine</keyword>
<comment type="function">
    <text evidence="1 8">Specifically methylates the guanine in position 966 of 16S rRNA in the assembled 30S particle.</text>
</comment>
<dbReference type="EMBL" id="MTSM01000007">
    <property type="protein sequence ID" value="OPX55743.1"/>
    <property type="molecule type" value="Genomic_DNA"/>
</dbReference>
<dbReference type="Pfam" id="PF03602">
    <property type="entry name" value="Cons_hypoth95"/>
    <property type="match status" value="1"/>
</dbReference>
<comment type="similarity">
    <text evidence="2 8">Belongs to the methyltransferase superfamily. RsmD family.</text>
</comment>
<dbReference type="InterPro" id="IPR029063">
    <property type="entry name" value="SAM-dependent_MTases_sf"/>
</dbReference>
<comment type="catalytic activity">
    <reaction evidence="7 8">
        <text>guanosine(966) in 16S rRNA + S-adenosyl-L-methionine = N(2)-methylguanosine(966) in 16S rRNA + S-adenosyl-L-homocysteine + H(+)</text>
        <dbReference type="Rhea" id="RHEA:23548"/>
        <dbReference type="Rhea" id="RHEA-COMP:10211"/>
        <dbReference type="Rhea" id="RHEA-COMP:10212"/>
        <dbReference type="ChEBI" id="CHEBI:15378"/>
        <dbReference type="ChEBI" id="CHEBI:57856"/>
        <dbReference type="ChEBI" id="CHEBI:59789"/>
        <dbReference type="ChEBI" id="CHEBI:74269"/>
        <dbReference type="ChEBI" id="CHEBI:74481"/>
        <dbReference type="EC" id="2.1.1.171"/>
    </reaction>
</comment>
<dbReference type="GO" id="GO:0052913">
    <property type="term" value="F:16S rRNA (guanine(966)-N(2))-methyltransferase activity"/>
    <property type="evidence" value="ECO:0007669"/>
    <property type="project" value="UniProtKB-EC"/>
</dbReference>
<dbReference type="GO" id="GO:0003676">
    <property type="term" value="F:nucleic acid binding"/>
    <property type="evidence" value="ECO:0007669"/>
    <property type="project" value="InterPro"/>
</dbReference>
<keyword evidence="6 8" id="KW-0808">Transferase</keyword>
<dbReference type="PIRSF" id="PIRSF004553">
    <property type="entry name" value="CHP00095"/>
    <property type="match status" value="1"/>
</dbReference>
<evidence type="ECO:0000256" key="4">
    <source>
        <dbReference type="ARBA" id="ARBA00013682"/>
    </source>
</evidence>
<keyword evidence="8" id="KW-0698">rRNA processing</keyword>
<dbReference type="PROSITE" id="PS00092">
    <property type="entry name" value="N6_MTASE"/>
    <property type="match status" value="1"/>
</dbReference>
<accession>A0A1T4NNE8</accession>
<gene>
    <name evidence="9" type="ORF">BTE48_07580</name>
</gene>
<sequence>MPKPNSKSSATSQTAGRGQNQLRIIAGEWRGRKLSFPDGEGLRPTGDRLRETLFNWLAYSVSGAKVLDLFAGSGALGFEALSRGAASAVFLDTYTPVVRQLRQNLEVLKCTQAEVHQTDALSWLSQSKAPASPFNLIFLDPPFGKGLLAPVCATLEQKGWLADDAWIYLEAEKDLALSDIPSSWQLRKEKKAGQVICRLYRRDSAPIE</sequence>
<dbReference type="SUPFAM" id="SSF53335">
    <property type="entry name" value="S-adenosyl-L-methionine-dependent methyltransferases"/>
    <property type="match status" value="1"/>
</dbReference>
<reference evidence="9 10" key="1">
    <citation type="submission" date="2017-01" db="EMBL/GenBank/DDBJ databases">
        <title>Genome Sequencing of a Marine Spirillum, Oceanospirillum multiglobuliferum ATCC 33336, from Japan.</title>
        <authorList>
            <person name="Carney J.G."/>
            <person name="Trachtenberg A.M."/>
            <person name="Rheaume B.A."/>
            <person name="Linnane J.D."/>
            <person name="Pitts N.L."/>
            <person name="Mykles D.L."/>
            <person name="Maclea K.S."/>
        </authorList>
    </citation>
    <scope>NUCLEOTIDE SEQUENCE [LARGE SCALE GENOMIC DNA]</scope>
    <source>
        <strain evidence="9 10">ATCC 33336</strain>
    </source>
</reference>
<dbReference type="EC" id="2.1.1.171" evidence="3 8"/>
<evidence type="ECO:0000256" key="7">
    <source>
        <dbReference type="ARBA" id="ARBA00048326"/>
    </source>
</evidence>
<evidence type="ECO:0000256" key="6">
    <source>
        <dbReference type="ARBA" id="ARBA00022679"/>
    </source>
</evidence>
<dbReference type="Gene3D" id="3.40.50.150">
    <property type="entry name" value="Vaccinia Virus protein VP39"/>
    <property type="match status" value="1"/>
</dbReference>
<dbReference type="OrthoDB" id="9803017at2"/>
<evidence type="ECO:0000256" key="5">
    <source>
        <dbReference type="ARBA" id="ARBA00022603"/>
    </source>
</evidence>
<evidence type="ECO:0000313" key="9">
    <source>
        <dbReference type="EMBL" id="OPX55743.1"/>
    </source>
</evidence>
<dbReference type="CDD" id="cd02440">
    <property type="entry name" value="AdoMet_MTases"/>
    <property type="match status" value="1"/>
</dbReference>
<dbReference type="PANTHER" id="PTHR43542">
    <property type="entry name" value="METHYLTRANSFERASE"/>
    <property type="match status" value="1"/>
</dbReference>
<keyword evidence="5 8" id="KW-0489">Methyltransferase</keyword>
<dbReference type="InterPro" id="IPR002052">
    <property type="entry name" value="DNA_methylase_N6_adenine_CS"/>
</dbReference>
<proteinExistence type="inferred from homology"/>